<reference evidence="1 2" key="1">
    <citation type="submission" date="2023-04" db="EMBL/GenBank/DDBJ databases">
        <title>Forest soil microbial communities from Buena Vista Peninsula, Colon Province, Panama.</title>
        <authorList>
            <person name="Bouskill N."/>
        </authorList>
    </citation>
    <scope>NUCLEOTIDE SEQUENCE [LARGE SCALE GENOMIC DNA]</scope>
    <source>
        <strain evidence="1 2">GGS1</strain>
    </source>
</reference>
<name>A0ABT6LTZ4_9ACTN</name>
<evidence type="ECO:0000313" key="1">
    <source>
        <dbReference type="EMBL" id="MDH6219702.1"/>
    </source>
</evidence>
<proteinExistence type="predicted"/>
<dbReference type="EMBL" id="JARXVH010000013">
    <property type="protein sequence ID" value="MDH6219702.1"/>
    <property type="molecule type" value="Genomic_DNA"/>
</dbReference>
<protein>
    <recommendedName>
        <fullName evidence="3">2-phosphosulfolactate phosphatase</fullName>
    </recommendedName>
</protein>
<keyword evidence="2" id="KW-1185">Reference proteome</keyword>
<dbReference type="Proteomes" id="UP001160499">
    <property type="component" value="Unassembled WGS sequence"/>
</dbReference>
<evidence type="ECO:0008006" key="3">
    <source>
        <dbReference type="Google" id="ProtNLM"/>
    </source>
</evidence>
<gene>
    <name evidence="1" type="ORF">M2283_007041</name>
</gene>
<sequence>MDHHFVGVPELTGTPRVAVVIDVMRAFTVGRP</sequence>
<comment type="caution">
    <text evidence="1">The sequence shown here is derived from an EMBL/GenBank/DDBJ whole genome shotgun (WGS) entry which is preliminary data.</text>
</comment>
<accession>A0ABT6LTZ4</accession>
<organism evidence="1 2">
    <name type="scientific">Streptomyces pseudovenezuelae</name>
    <dbReference type="NCBI Taxonomy" id="67350"/>
    <lineage>
        <taxon>Bacteria</taxon>
        <taxon>Bacillati</taxon>
        <taxon>Actinomycetota</taxon>
        <taxon>Actinomycetes</taxon>
        <taxon>Kitasatosporales</taxon>
        <taxon>Streptomycetaceae</taxon>
        <taxon>Streptomyces</taxon>
        <taxon>Streptomyces aurantiacus group</taxon>
    </lineage>
</organism>
<evidence type="ECO:0000313" key="2">
    <source>
        <dbReference type="Proteomes" id="UP001160499"/>
    </source>
</evidence>